<organism evidence="1 2">
    <name type="scientific">Vanilla planifolia</name>
    <name type="common">Vanilla</name>
    <dbReference type="NCBI Taxonomy" id="51239"/>
    <lineage>
        <taxon>Eukaryota</taxon>
        <taxon>Viridiplantae</taxon>
        <taxon>Streptophyta</taxon>
        <taxon>Embryophyta</taxon>
        <taxon>Tracheophyta</taxon>
        <taxon>Spermatophyta</taxon>
        <taxon>Magnoliopsida</taxon>
        <taxon>Liliopsida</taxon>
        <taxon>Asparagales</taxon>
        <taxon>Orchidaceae</taxon>
        <taxon>Vanilloideae</taxon>
        <taxon>Vanilleae</taxon>
        <taxon>Vanilla</taxon>
    </lineage>
</organism>
<dbReference type="AlphaFoldDB" id="A0A835RP25"/>
<evidence type="ECO:0000313" key="2">
    <source>
        <dbReference type="Proteomes" id="UP000636800"/>
    </source>
</evidence>
<dbReference type="EMBL" id="JADCNL010000002">
    <property type="protein sequence ID" value="KAG0492286.1"/>
    <property type="molecule type" value="Genomic_DNA"/>
</dbReference>
<dbReference type="InterPro" id="IPR002423">
    <property type="entry name" value="Cpn60/GroEL/TCP-1"/>
</dbReference>
<dbReference type="PANTHER" id="PTHR45748">
    <property type="entry name" value="1-PHOSPHATIDYLINOSITOL 3-PHOSPHATE 5-KINASE-RELATED"/>
    <property type="match status" value="1"/>
</dbReference>
<gene>
    <name evidence="1" type="ORF">HPP92_005684</name>
</gene>
<dbReference type="GO" id="GO:0005524">
    <property type="term" value="F:ATP binding"/>
    <property type="evidence" value="ECO:0007669"/>
    <property type="project" value="InterPro"/>
</dbReference>
<proteinExistence type="predicted"/>
<dbReference type="PANTHER" id="PTHR45748:SF4">
    <property type="entry name" value="1-PHOSPHATIDYLINOSITOL-3-PHOSPHATE 5-KINASE FAB1D-RELATED"/>
    <property type="match status" value="1"/>
</dbReference>
<reference evidence="1 2" key="1">
    <citation type="journal article" date="2020" name="Nat. Food">
        <title>A phased Vanilla planifolia genome enables genetic improvement of flavour and production.</title>
        <authorList>
            <person name="Hasing T."/>
            <person name="Tang H."/>
            <person name="Brym M."/>
            <person name="Khazi F."/>
            <person name="Huang T."/>
            <person name="Chambers A.H."/>
        </authorList>
    </citation>
    <scope>NUCLEOTIDE SEQUENCE [LARGE SCALE GENOMIC DNA]</scope>
    <source>
        <tissue evidence="1">Leaf</tissue>
    </source>
</reference>
<keyword evidence="2" id="KW-1185">Reference proteome</keyword>
<dbReference type="GO" id="GO:0010008">
    <property type="term" value="C:endosome membrane"/>
    <property type="evidence" value="ECO:0007669"/>
    <property type="project" value="TreeGrafter"/>
</dbReference>
<dbReference type="InterPro" id="IPR027409">
    <property type="entry name" value="GroEL-like_apical_dom_sf"/>
</dbReference>
<comment type="caution">
    <text evidence="1">The sequence shown here is derived from an EMBL/GenBank/DDBJ whole genome shotgun (WGS) entry which is preliminary data.</text>
</comment>
<dbReference type="Pfam" id="PF00118">
    <property type="entry name" value="Cpn60_TCP1"/>
    <property type="match status" value="1"/>
</dbReference>
<dbReference type="GO" id="GO:0000285">
    <property type="term" value="F:1-phosphatidylinositol-3-phosphate 5-kinase activity"/>
    <property type="evidence" value="ECO:0007669"/>
    <property type="project" value="TreeGrafter"/>
</dbReference>
<dbReference type="Proteomes" id="UP000636800">
    <property type="component" value="Chromosome 2"/>
</dbReference>
<name>A0A835RP25_VANPL</name>
<dbReference type="SUPFAM" id="SSF52029">
    <property type="entry name" value="GroEL apical domain-like"/>
    <property type="match status" value="1"/>
</dbReference>
<evidence type="ECO:0000313" key="1">
    <source>
        <dbReference type="EMBL" id="KAG0492286.1"/>
    </source>
</evidence>
<dbReference type="GO" id="GO:0046854">
    <property type="term" value="P:phosphatidylinositol phosphate biosynthetic process"/>
    <property type="evidence" value="ECO:0007669"/>
    <property type="project" value="TreeGrafter"/>
</dbReference>
<accession>A0A835RP25</accession>
<dbReference type="Gene3D" id="3.50.7.10">
    <property type="entry name" value="GroEL"/>
    <property type="match status" value="1"/>
</dbReference>
<sequence length="106" mass="12061">MDPGSYIKVKCVATGDRSESKVIKGLVFKKNTAHKHMPTKLKNPRLLLVKGNLGPREFGLSSFDSMDQEKDALKFVNEMIESCHPNLVLVEKSVSRDIQEFLWQKE</sequence>
<dbReference type="OrthoDB" id="6513042at2759"/>
<protein>
    <submittedName>
        <fullName evidence="1">Uncharacterized protein</fullName>
    </submittedName>
</protein>